<feature type="compositionally biased region" description="Pro residues" evidence="10">
    <location>
        <begin position="830"/>
        <end position="851"/>
    </location>
</feature>
<gene>
    <name evidence="13" type="ORF">KOI35_05425</name>
</gene>
<feature type="compositionally biased region" description="Low complexity" evidence="10">
    <location>
        <begin position="951"/>
        <end position="1001"/>
    </location>
</feature>
<evidence type="ECO:0000256" key="5">
    <source>
        <dbReference type="ARBA" id="ARBA00022679"/>
    </source>
</evidence>
<keyword evidence="14" id="KW-1185">Reference proteome</keyword>
<name>A0ABS5YJR1_9ACTN</name>
<dbReference type="Gene3D" id="6.10.340.10">
    <property type="match status" value="1"/>
</dbReference>
<proteinExistence type="predicted"/>
<feature type="compositionally biased region" description="Pro residues" evidence="10">
    <location>
        <begin position="859"/>
        <end position="874"/>
    </location>
</feature>
<dbReference type="InterPro" id="IPR050428">
    <property type="entry name" value="TCS_sensor_his_kinase"/>
</dbReference>
<feature type="transmembrane region" description="Helical" evidence="11">
    <location>
        <begin position="333"/>
        <end position="355"/>
    </location>
</feature>
<dbReference type="InterPro" id="IPR036890">
    <property type="entry name" value="HATPase_C_sf"/>
</dbReference>
<dbReference type="InterPro" id="IPR003594">
    <property type="entry name" value="HATPase_dom"/>
</dbReference>
<evidence type="ECO:0000256" key="4">
    <source>
        <dbReference type="ARBA" id="ARBA00022553"/>
    </source>
</evidence>
<evidence type="ECO:0000256" key="2">
    <source>
        <dbReference type="ARBA" id="ARBA00004370"/>
    </source>
</evidence>
<keyword evidence="7" id="KW-0418">Kinase</keyword>
<dbReference type="Gene3D" id="3.30.565.10">
    <property type="entry name" value="Histidine kinase-like ATPase, C-terminal domain"/>
    <property type="match status" value="1"/>
</dbReference>
<organism evidence="13 14">
    <name type="scientific">Paractinoplanes bogorensis</name>
    <dbReference type="NCBI Taxonomy" id="1610840"/>
    <lineage>
        <taxon>Bacteria</taxon>
        <taxon>Bacillati</taxon>
        <taxon>Actinomycetota</taxon>
        <taxon>Actinomycetes</taxon>
        <taxon>Micromonosporales</taxon>
        <taxon>Micromonosporaceae</taxon>
        <taxon>Paractinoplanes</taxon>
    </lineage>
</organism>
<dbReference type="PANTHER" id="PTHR45436">
    <property type="entry name" value="SENSOR HISTIDINE KINASE YKOH"/>
    <property type="match status" value="1"/>
</dbReference>
<evidence type="ECO:0000256" key="7">
    <source>
        <dbReference type="ARBA" id="ARBA00022777"/>
    </source>
</evidence>
<dbReference type="RefSeq" id="WP_215784935.1">
    <property type="nucleotide sequence ID" value="NZ_JAHKKG010000002.1"/>
</dbReference>
<dbReference type="EC" id="2.7.13.3" evidence="3"/>
<evidence type="ECO:0000313" key="14">
    <source>
        <dbReference type="Proteomes" id="UP001519654"/>
    </source>
</evidence>
<evidence type="ECO:0000259" key="12">
    <source>
        <dbReference type="PROSITE" id="PS50109"/>
    </source>
</evidence>
<evidence type="ECO:0000256" key="10">
    <source>
        <dbReference type="SAM" id="MobiDB-lite"/>
    </source>
</evidence>
<dbReference type="Pfam" id="PF00672">
    <property type="entry name" value="HAMP"/>
    <property type="match status" value="1"/>
</dbReference>
<evidence type="ECO:0000256" key="1">
    <source>
        <dbReference type="ARBA" id="ARBA00000085"/>
    </source>
</evidence>
<evidence type="ECO:0000256" key="8">
    <source>
        <dbReference type="ARBA" id="ARBA00022989"/>
    </source>
</evidence>
<evidence type="ECO:0000256" key="9">
    <source>
        <dbReference type="ARBA" id="ARBA00023012"/>
    </source>
</evidence>
<reference evidence="13 14" key="1">
    <citation type="submission" date="2021-06" db="EMBL/GenBank/DDBJ databases">
        <title>Actinoplanes lichenicola sp. nov., and Actinoplanes ovalisporus sp. nov., isolated from lichen in Thailand.</title>
        <authorList>
            <person name="Saeng-In P."/>
            <person name="Kanchanasin P."/>
            <person name="Yuki M."/>
            <person name="Kudo T."/>
            <person name="Ohkuma M."/>
            <person name="Phongsopitanun W."/>
            <person name="Tanasupawat S."/>
        </authorList>
    </citation>
    <scope>NUCLEOTIDE SEQUENCE [LARGE SCALE GENOMIC DNA]</scope>
    <source>
        <strain evidence="13 14">NBRC 110975</strain>
    </source>
</reference>
<keyword evidence="4" id="KW-0597">Phosphoprotein</keyword>
<evidence type="ECO:0000313" key="13">
    <source>
        <dbReference type="EMBL" id="MBU2662944.1"/>
    </source>
</evidence>
<feature type="compositionally biased region" description="Gly residues" evidence="10">
    <location>
        <begin position="738"/>
        <end position="755"/>
    </location>
</feature>
<dbReference type="EMBL" id="JAHKKG010000002">
    <property type="protein sequence ID" value="MBU2662944.1"/>
    <property type="molecule type" value="Genomic_DNA"/>
</dbReference>
<dbReference type="SMART" id="SM00304">
    <property type="entry name" value="HAMP"/>
    <property type="match status" value="1"/>
</dbReference>
<feature type="compositionally biased region" description="Low complexity" evidence="10">
    <location>
        <begin position="777"/>
        <end position="787"/>
    </location>
</feature>
<keyword evidence="5" id="KW-0808">Transferase</keyword>
<evidence type="ECO:0000256" key="6">
    <source>
        <dbReference type="ARBA" id="ARBA00022692"/>
    </source>
</evidence>
<feature type="compositionally biased region" description="Low complexity" evidence="10">
    <location>
        <begin position="1081"/>
        <end position="1127"/>
    </location>
</feature>
<feature type="compositionally biased region" description="Basic and acidic residues" evidence="10">
    <location>
        <begin position="918"/>
        <end position="933"/>
    </location>
</feature>
<keyword evidence="6 11" id="KW-0812">Transmembrane</keyword>
<dbReference type="PANTHER" id="PTHR45436:SF5">
    <property type="entry name" value="SENSOR HISTIDINE KINASE TRCS"/>
    <property type="match status" value="1"/>
</dbReference>
<comment type="catalytic activity">
    <reaction evidence="1">
        <text>ATP + protein L-histidine = ADP + protein N-phospho-L-histidine.</text>
        <dbReference type="EC" id="2.7.13.3"/>
    </reaction>
</comment>
<dbReference type="Proteomes" id="UP001519654">
    <property type="component" value="Unassembled WGS sequence"/>
</dbReference>
<dbReference type="InterPro" id="IPR013587">
    <property type="entry name" value="Nitrate/nitrite_sensing"/>
</dbReference>
<protein>
    <recommendedName>
        <fullName evidence="3">histidine kinase</fullName>
        <ecNumber evidence="3">2.7.13.3</ecNumber>
    </recommendedName>
</protein>
<dbReference type="SUPFAM" id="SSF55874">
    <property type="entry name" value="ATPase domain of HSP90 chaperone/DNA topoisomerase II/histidine kinase"/>
    <property type="match status" value="1"/>
</dbReference>
<feature type="transmembrane region" description="Helical" evidence="11">
    <location>
        <begin position="31"/>
        <end position="51"/>
    </location>
</feature>
<dbReference type="SMART" id="SM00387">
    <property type="entry name" value="HATPase_c"/>
    <property type="match status" value="1"/>
</dbReference>
<feature type="compositionally biased region" description="Basic and acidic residues" evidence="10">
    <location>
        <begin position="1147"/>
        <end position="1159"/>
    </location>
</feature>
<feature type="region of interest" description="Disordered" evidence="10">
    <location>
        <begin position="677"/>
        <end position="1015"/>
    </location>
</feature>
<dbReference type="InterPro" id="IPR005467">
    <property type="entry name" value="His_kinase_dom"/>
</dbReference>
<keyword evidence="11" id="KW-0472">Membrane</keyword>
<sequence>MSKRPKTATGVMSRLRRPADRLRDLPIWSKLGLIMLVPTLATIIVGVSGLVDHIDEANNAERARTLSVLSEAAGGLVDHLQNERTFGLMITTLDNGSAAQKKAQESYQAETTKVDAAKVPYAQQKAALDDVPDNVSTLLLRLDRNLEDLPAKRSQIAKDRAGSEPEETYTKLIDDLLAVRDAAAQLASDTALSDHLRSVAAVARAKEYIARERDVGHKIIAAGDLTNTLRGEFLEAQLGYTLAGNSLQSVGSAADVAAFNNIDNTEAGRAATNFTRPLPSAQGPNTRRILFTTDSWDTALSGYGQEFRSVEVKMDSEIVDQATGLRNDVNRRVFIETSVLLAMLLLAILFAWLVARSMARSLRELRQGALSVAQFGLPHAVSRLRDPQLSTSLTPAQLADQIAEPLPVRSRDEFGQVTEAFNAVHLEAVRTAAEQAALRASVATMFVNLARRSQILVDRLIGHLDRLERGEEDPDRLAELFQLDHLATRMRRNDENLLVLAGADSTRVQREPAALIDVLRAAQSEVEHYTRIEFGMIDRDIEVAAHAVNDMVHLVAELFDNATAFSPPNSTVIVEARKLGDGSLLTVEDRGIGISREQLRELNDRLANPPMVDVAVSRMMGLVVVARLANRHAVKVELRPADTERGTVAEVGLPLSVLTPGQGQTALGQGRMQVGAGYDEQGRPGMPEPLALESGGRGGYPTGRPFDPNPPMNSGGMLGTNGRSVPAWSDLTGAPSNGFGGSNGSLNGLNGGSNGSNGSNGFYGPRSNEPIPPLPSGPMGQPSSPQGYAGPDGLPQRRNGDRPDGDTNGFGATIPRQLPANPETQGRTPFVPPVSAPPVPPISAPPVPSGPPYGGHPISAPPGSEPPVSGPPTNTPVSSPSGSIAPPAWPPVAPERDSQPPHVPESLAAALDMTAELPRYRPADQRTDPHVERPTNPQTAPIPASAPPASPVSSAPTSGVPSGEAQRAAAAARAAHEAATAQAAEAQATAAAQIAAAQAAARQRDSQQGQFADETMELPIFRELESAWFTTARPAETKPSSGPLDEPVSSQRIPTGEPSRTVGVPQQAVSPESRDRDPATVGAGAVNGAASNGSSSNGSVAGNPWQTAADEGWTAAQAAAEAHVDTTTTAGLPKRTPMAQLVPGGVDRGDKSVQRRTPEGVRGLLSAYHRGVQRGRTKESTNPEETPGGQQSSQAGKEHEA</sequence>
<dbReference type="InterPro" id="IPR003660">
    <property type="entry name" value="HAMP_dom"/>
</dbReference>
<feature type="domain" description="Histidine kinase" evidence="12">
    <location>
        <begin position="551"/>
        <end position="657"/>
    </location>
</feature>
<dbReference type="Pfam" id="PF02518">
    <property type="entry name" value="HATPase_c"/>
    <property type="match status" value="1"/>
</dbReference>
<dbReference type="CDD" id="cd06225">
    <property type="entry name" value="HAMP"/>
    <property type="match status" value="1"/>
</dbReference>
<comment type="subcellular location">
    <subcellularLocation>
        <location evidence="2">Membrane</location>
    </subcellularLocation>
</comment>
<keyword evidence="9" id="KW-0902">Two-component regulatory system</keyword>
<dbReference type="Pfam" id="PF08376">
    <property type="entry name" value="NIT"/>
    <property type="match status" value="1"/>
</dbReference>
<feature type="region of interest" description="Disordered" evidence="10">
    <location>
        <begin position="1031"/>
        <end position="1201"/>
    </location>
</feature>
<accession>A0ABS5YJR1</accession>
<keyword evidence="8 11" id="KW-1133">Transmembrane helix</keyword>
<comment type="caution">
    <text evidence="13">The sequence shown here is derived from an EMBL/GenBank/DDBJ whole genome shotgun (WGS) entry which is preliminary data.</text>
</comment>
<evidence type="ECO:0000256" key="11">
    <source>
        <dbReference type="SAM" id="Phobius"/>
    </source>
</evidence>
<dbReference type="PROSITE" id="PS50109">
    <property type="entry name" value="HIS_KIN"/>
    <property type="match status" value="1"/>
</dbReference>
<evidence type="ECO:0000256" key="3">
    <source>
        <dbReference type="ARBA" id="ARBA00012438"/>
    </source>
</evidence>